<proteinExistence type="predicted"/>
<accession>A0A834TQF7</accession>
<keyword evidence="3" id="KW-1185">Reference proteome</keyword>
<feature type="compositionally biased region" description="Basic and acidic residues" evidence="1">
    <location>
        <begin position="9"/>
        <end position="19"/>
    </location>
</feature>
<evidence type="ECO:0000256" key="1">
    <source>
        <dbReference type="SAM" id="MobiDB-lite"/>
    </source>
</evidence>
<name>A0A834TQF7_9FABA</name>
<gene>
    <name evidence="2" type="ORF">G2W53_022854</name>
</gene>
<evidence type="ECO:0000313" key="2">
    <source>
        <dbReference type="EMBL" id="KAF7824710.1"/>
    </source>
</evidence>
<sequence>MTTPANRTGNDHQQPRNTDRQGIPQRIFTL</sequence>
<dbReference type="AlphaFoldDB" id="A0A834TQF7"/>
<feature type="region of interest" description="Disordered" evidence="1">
    <location>
        <begin position="1"/>
        <end position="30"/>
    </location>
</feature>
<organism evidence="2 3">
    <name type="scientific">Senna tora</name>
    <dbReference type="NCBI Taxonomy" id="362788"/>
    <lineage>
        <taxon>Eukaryota</taxon>
        <taxon>Viridiplantae</taxon>
        <taxon>Streptophyta</taxon>
        <taxon>Embryophyta</taxon>
        <taxon>Tracheophyta</taxon>
        <taxon>Spermatophyta</taxon>
        <taxon>Magnoliopsida</taxon>
        <taxon>eudicotyledons</taxon>
        <taxon>Gunneridae</taxon>
        <taxon>Pentapetalae</taxon>
        <taxon>rosids</taxon>
        <taxon>fabids</taxon>
        <taxon>Fabales</taxon>
        <taxon>Fabaceae</taxon>
        <taxon>Caesalpinioideae</taxon>
        <taxon>Cassia clade</taxon>
        <taxon>Senna</taxon>
    </lineage>
</organism>
<dbReference type="Proteomes" id="UP000634136">
    <property type="component" value="Unassembled WGS sequence"/>
</dbReference>
<dbReference type="EMBL" id="JAAIUW010000007">
    <property type="protein sequence ID" value="KAF7824710.1"/>
    <property type="molecule type" value="Genomic_DNA"/>
</dbReference>
<protein>
    <submittedName>
        <fullName evidence="2">Uncharacterized protein</fullName>
    </submittedName>
</protein>
<comment type="caution">
    <text evidence="2">The sequence shown here is derived from an EMBL/GenBank/DDBJ whole genome shotgun (WGS) entry which is preliminary data.</text>
</comment>
<reference evidence="2" key="1">
    <citation type="submission" date="2020-09" db="EMBL/GenBank/DDBJ databases">
        <title>Genome-Enabled Discovery of Anthraquinone Biosynthesis in Senna tora.</title>
        <authorList>
            <person name="Kang S.-H."/>
            <person name="Pandey R.P."/>
            <person name="Lee C.-M."/>
            <person name="Sim J.-S."/>
            <person name="Jeong J.-T."/>
            <person name="Choi B.-S."/>
            <person name="Jung M."/>
            <person name="Ginzburg D."/>
            <person name="Zhao K."/>
            <person name="Won S.Y."/>
            <person name="Oh T.-J."/>
            <person name="Yu Y."/>
            <person name="Kim N.-H."/>
            <person name="Lee O.R."/>
            <person name="Lee T.-H."/>
            <person name="Bashyal P."/>
            <person name="Kim T.-S."/>
            <person name="Lee W.-H."/>
            <person name="Kawkins C."/>
            <person name="Kim C.-K."/>
            <person name="Kim J.S."/>
            <person name="Ahn B.O."/>
            <person name="Rhee S.Y."/>
            <person name="Sohng J.K."/>
        </authorList>
    </citation>
    <scope>NUCLEOTIDE SEQUENCE</scope>
    <source>
        <tissue evidence="2">Leaf</tissue>
    </source>
</reference>
<evidence type="ECO:0000313" key="3">
    <source>
        <dbReference type="Proteomes" id="UP000634136"/>
    </source>
</evidence>